<reference evidence="2 3" key="1">
    <citation type="journal article" date="2015" name="Genome Announc.">
        <title>Expanding the biotechnology potential of lactobacilli through comparative genomics of 213 strains and associated genera.</title>
        <authorList>
            <person name="Sun Z."/>
            <person name="Harris H.M."/>
            <person name="McCann A."/>
            <person name="Guo C."/>
            <person name="Argimon S."/>
            <person name="Zhang W."/>
            <person name="Yang X."/>
            <person name="Jeffery I.B."/>
            <person name="Cooney J.C."/>
            <person name="Kagawa T.F."/>
            <person name="Liu W."/>
            <person name="Song Y."/>
            <person name="Salvetti E."/>
            <person name="Wrobel A."/>
            <person name="Rasinkangas P."/>
            <person name="Parkhill J."/>
            <person name="Rea M.C."/>
            <person name="O'Sullivan O."/>
            <person name="Ritari J."/>
            <person name="Douillard F.P."/>
            <person name="Paul Ross R."/>
            <person name="Yang R."/>
            <person name="Briner A.E."/>
            <person name="Felis G.E."/>
            <person name="de Vos W.M."/>
            <person name="Barrangou R."/>
            <person name="Klaenhammer T.R."/>
            <person name="Caufield P.W."/>
            <person name="Cui Y."/>
            <person name="Zhang H."/>
            <person name="O'Toole P.W."/>
        </authorList>
    </citation>
    <scope>NUCLEOTIDE SEQUENCE [LARGE SCALE GENOMIC DNA]</scope>
    <source>
        <strain evidence="2 3">DSM 21115</strain>
    </source>
</reference>
<feature type="transmembrane region" description="Helical" evidence="1">
    <location>
        <begin position="115"/>
        <end position="135"/>
    </location>
</feature>
<keyword evidence="1" id="KW-1133">Transmembrane helix</keyword>
<name>A0A0R2NSA0_9LACO</name>
<dbReference type="Pfam" id="PF11193">
    <property type="entry name" value="DUF2812"/>
    <property type="match status" value="1"/>
</dbReference>
<dbReference type="RefSeq" id="WP_024626033.1">
    <property type="nucleotide sequence ID" value="NZ_AYGX02000038.1"/>
</dbReference>
<evidence type="ECO:0000313" key="3">
    <source>
        <dbReference type="Proteomes" id="UP000050920"/>
    </source>
</evidence>
<proteinExistence type="predicted"/>
<keyword evidence="1" id="KW-0472">Membrane</keyword>
<comment type="caution">
    <text evidence="2">The sequence shown here is derived from an EMBL/GenBank/DDBJ whole genome shotgun (WGS) entry which is preliminary data.</text>
</comment>
<gene>
    <name evidence="2" type="ORF">DY78_GL002276</name>
</gene>
<accession>A0A0R2NSA0</accession>
<evidence type="ECO:0000256" key="1">
    <source>
        <dbReference type="SAM" id="Phobius"/>
    </source>
</evidence>
<sequence length="208" mass="24522">MKKWKLFLDLDTEEAWLNHMQATGYRLVDVHLYSHRYTFVPVDSGESPAVRIDFRNQGMSKRDYQDYRQLFADSGWTWIAGSRHGGMQYFEQADMAVAPDIFSDQASKVRNRQQASYYSLFFGLLFFAYAGYMIYTQFGNWSGIFNAKSWYLTPGLWQMSGGAFLRAWLFETPFALMRIIPIYLLFGISGYYSMRFWYSYRQSVPRGH</sequence>
<evidence type="ECO:0008006" key="4">
    <source>
        <dbReference type="Google" id="ProtNLM"/>
    </source>
</evidence>
<keyword evidence="3" id="KW-1185">Reference proteome</keyword>
<dbReference type="EMBL" id="AYGX02000038">
    <property type="protein sequence ID" value="KRO28553.1"/>
    <property type="molecule type" value="Genomic_DNA"/>
</dbReference>
<dbReference type="AlphaFoldDB" id="A0A0R2NSA0"/>
<keyword evidence="1" id="KW-0812">Transmembrane</keyword>
<protein>
    <recommendedName>
        <fullName evidence="4">DUF2812 domain-containing protein</fullName>
    </recommendedName>
</protein>
<organism evidence="2 3">
    <name type="scientific">Lactiplantibacillus fabifermentans DSM 21115</name>
    <dbReference type="NCBI Taxonomy" id="1413187"/>
    <lineage>
        <taxon>Bacteria</taxon>
        <taxon>Bacillati</taxon>
        <taxon>Bacillota</taxon>
        <taxon>Bacilli</taxon>
        <taxon>Lactobacillales</taxon>
        <taxon>Lactobacillaceae</taxon>
        <taxon>Lactiplantibacillus</taxon>
    </lineage>
</organism>
<feature type="transmembrane region" description="Helical" evidence="1">
    <location>
        <begin position="174"/>
        <end position="192"/>
    </location>
</feature>
<evidence type="ECO:0000313" key="2">
    <source>
        <dbReference type="EMBL" id="KRO28553.1"/>
    </source>
</evidence>
<dbReference type="Proteomes" id="UP000050920">
    <property type="component" value="Unassembled WGS sequence"/>
</dbReference>
<dbReference type="InterPro" id="IPR021359">
    <property type="entry name" value="DUF2812"/>
</dbReference>